<name>A0A1I8GU42_9PLAT</name>
<keyword evidence="2" id="KW-1185">Reference proteome</keyword>
<dbReference type="AlphaFoldDB" id="A0A1I8GU42"/>
<proteinExistence type="predicted"/>
<evidence type="ECO:0000256" key="1">
    <source>
        <dbReference type="SAM" id="Phobius"/>
    </source>
</evidence>
<organism evidence="2 3">
    <name type="scientific">Macrostomum lignano</name>
    <dbReference type="NCBI Taxonomy" id="282301"/>
    <lineage>
        <taxon>Eukaryota</taxon>
        <taxon>Metazoa</taxon>
        <taxon>Spiralia</taxon>
        <taxon>Lophotrochozoa</taxon>
        <taxon>Platyhelminthes</taxon>
        <taxon>Rhabditophora</taxon>
        <taxon>Macrostomorpha</taxon>
        <taxon>Macrostomida</taxon>
        <taxon>Macrostomidae</taxon>
        <taxon>Macrostomum</taxon>
    </lineage>
</organism>
<dbReference type="WBParaSite" id="maker-uti_cns_0003155-snap-gene-0.4-mRNA-1">
    <property type="protein sequence ID" value="maker-uti_cns_0003155-snap-gene-0.4-mRNA-1"/>
    <property type="gene ID" value="maker-uti_cns_0003155-snap-gene-0.4"/>
</dbReference>
<keyword evidence="1" id="KW-0812">Transmembrane</keyword>
<evidence type="ECO:0000313" key="3">
    <source>
        <dbReference type="WBParaSite" id="maker-uti_cns_0003155-snap-gene-0.4-mRNA-1"/>
    </source>
</evidence>
<protein>
    <submittedName>
        <fullName evidence="3">PHM7_ext domain-containing protein</fullName>
    </submittedName>
</protein>
<accession>A0A1I8GU42</accession>
<evidence type="ECO:0000313" key="2">
    <source>
        <dbReference type="Proteomes" id="UP000095280"/>
    </source>
</evidence>
<keyword evidence="1" id="KW-0472">Membrane</keyword>
<sequence length="124" mass="14291">VINLLTVVINLLTVVINLLTVVINLLTVVINLLTVVINHNDILIEFFLLQKIPFDEDKYVRDVYENVELPFYRGNATTGPAEPTGCPYSAVKEVERTLPPIPHEFVRTEKERDKYFLRLWLEAP</sequence>
<keyword evidence="1" id="KW-1133">Transmembrane helix</keyword>
<feature type="transmembrane region" description="Helical" evidence="1">
    <location>
        <begin position="12"/>
        <end position="37"/>
    </location>
</feature>
<dbReference type="Proteomes" id="UP000095280">
    <property type="component" value="Unplaced"/>
</dbReference>
<reference evidence="3" key="1">
    <citation type="submission" date="2016-11" db="UniProtKB">
        <authorList>
            <consortium name="WormBaseParasite"/>
        </authorList>
    </citation>
    <scope>IDENTIFICATION</scope>
</reference>